<keyword evidence="1" id="KW-1133">Transmembrane helix</keyword>
<protein>
    <submittedName>
        <fullName evidence="2">Uncharacterized protein</fullName>
    </submittedName>
</protein>
<sequence>MKRILSVASFVCAIFFAAAGMMMPPQGEISGSVLILVAQLLILCATFLGIKDYRNIINRKLS</sequence>
<gene>
    <name evidence="2" type="ORF">I6E12_00140</name>
</gene>
<accession>A0ABS9CC64</accession>
<keyword evidence="3" id="KW-1185">Reference proteome</keyword>
<comment type="caution">
    <text evidence="2">The sequence shown here is derived from an EMBL/GenBank/DDBJ whole genome shotgun (WGS) entry which is preliminary data.</text>
</comment>
<keyword evidence="1" id="KW-0812">Transmembrane</keyword>
<evidence type="ECO:0000313" key="2">
    <source>
        <dbReference type="EMBL" id="MCF2562528.1"/>
    </source>
</evidence>
<proteinExistence type="predicted"/>
<dbReference type="EMBL" id="JADYTN010000001">
    <property type="protein sequence ID" value="MCF2562528.1"/>
    <property type="molecule type" value="Genomic_DNA"/>
</dbReference>
<keyword evidence="1" id="KW-0472">Membrane</keyword>
<organism evidence="2 3">
    <name type="scientific">Xylanibacter brevis</name>
    <dbReference type="NCBI Taxonomy" id="83231"/>
    <lineage>
        <taxon>Bacteria</taxon>
        <taxon>Pseudomonadati</taxon>
        <taxon>Bacteroidota</taxon>
        <taxon>Bacteroidia</taxon>
        <taxon>Bacteroidales</taxon>
        <taxon>Prevotellaceae</taxon>
        <taxon>Xylanibacter</taxon>
    </lineage>
</organism>
<evidence type="ECO:0000256" key="1">
    <source>
        <dbReference type="SAM" id="Phobius"/>
    </source>
</evidence>
<reference evidence="2 3" key="1">
    <citation type="submission" date="2020-12" db="EMBL/GenBank/DDBJ databases">
        <title>Whole genome sequences of gut porcine anaerobes.</title>
        <authorList>
            <person name="Kubasova T."/>
            <person name="Jahodarova E."/>
            <person name="Rychlik I."/>
        </authorList>
    </citation>
    <scope>NUCLEOTIDE SEQUENCE [LARGE SCALE GENOMIC DNA]</scope>
    <source>
        <strain evidence="2 3">An925</strain>
    </source>
</reference>
<name>A0ABS9CC64_9BACT</name>
<dbReference type="Proteomes" id="UP001200470">
    <property type="component" value="Unassembled WGS sequence"/>
</dbReference>
<evidence type="ECO:0000313" key="3">
    <source>
        <dbReference type="Proteomes" id="UP001200470"/>
    </source>
</evidence>
<dbReference type="RefSeq" id="WP_301637192.1">
    <property type="nucleotide sequence ID" value="NZ_JADYTN010000001.1"/>
</dbReference>
<feature type="transmembrane region" description="Helical" evidence="1">
    <location>
        <begin position="29"/>
        <end position="50"/>
    </location>
</feature>